<dbReference type="OrthoDB" id="9784703at2"/>
<dbReference type="AlphaFoldDB" id="C0QLV4"/>
<dbReference type="SUPFAM" id="SSF51261">
    <property type="entry name" value="Duplicated hybrid motif"/>
    <property type="match status" value="1"/>
</dbReference>
<dbReference type="KEGG" id="dat:HRM2_11480"/>
<dbReference type="HOGENOM" id="CLU_029425_4_0_7"/>
<accession>C0QLV4</accession>
<keyword evidence="2" id="KW-0175">Coiled coil</keyword>
<evidence type="ECO:0000256" key="2">
    <source>
        <dbReference type="SAM" id="Coils"/>
    </source>
</evidence>
<evidence type="ECO:0000313" key="4">
    <source>
        <dbReference type="EMBL" id="ACN14260.1"/>
    </source>
</evidence>
<feature type="coiled-coil region" evidence="2">
    <location>
        <begin position="180"/>
        <end position="207"/>
    </location>
</feature>
<dbReference type="InterPro" id="IPR011055">
    <property type="entry name" value="Dup_hybrid_motif"/>
</dbReference>
<dbReference type="InterPro" id="IPR050570">
    <property type="entry name" value="Cell_wall_metabolism_enzyme"/>
</dbReference>
<gene>
    <name evidence="4" type="ordered locus">HRM2_11480</name>
</gene>
<dbReference type="Pfam" id="PF01551">
    <property type="entry name" value="Peptidase_M23"/>
    <property type="match status" value="1"/>
</dbReference>
<organism evidence="4 5">
    <name type="scientific">Desulforapulum autotrophicum (strain ATCC 43914 / DSM 3382 / VKM B-1955 / HRM2)</name>
    <name type="common">Desulfobacterium autotrophicum</name>
    <dbReference type="NCBI Taxonomy" id="177437"/>
    <lineage>
        <taxon>Bacteria</taxon>
        <taxon>Pseudomonadati</taxon>
        <taxon>Thermodesulfobacteriota</taxon>
        <taxon>Desulfobacteria</taxon>
        <taxon>Desulfobacterales</taxon>
        <taxon>Desulfobacteraceae</taxon>
        <taxon>Desulforapulum</taxon>
    </lineage>
</organism>
<evidence type="ECO:0000256" key="1">
    <source>
        <dbReference type="ARBA" id="ARBA00022729"/>
    </source>
</evidence>
<feature type="domain" description="M23ase beta-sheet core" evidence="3">
    <location>
        <begin position="293"/>
        <end position="387"/>
    </location>
</feature>
<keyword evidence="5" id="KW-1185">Reference proteome</keyword>
<dbReference type="GO" id="GO:0004222">
    <property type="term" value="F:metalloendopeptidase activity"/>
    <property type="evidence" value="ECO:0007669"/>
    <property type="project" value="TreeGrafter"/>
</dbReference>
<name>C0QLV4_DESAH</name>
<evidence type="ECO:0000259" key="3">
    <source>
        <dbReference type="Pfam" id="PF01551"/>
    </source>
</evidence>
<dbReference type="Gene3D" id="6.10.250.3150">
    <property type="match status" value="1"/>
</dbReference>
<dbReference type="PANTHER" id="PTHR21666">
    <property type="entry name" value="PEPTIDASE-RELATED"/>
    <property type="match status" value="1"/>
</dbReference>
<protein>
    <submittedName>
        <fullName evidence="4">Metallopeptidase</fullName>
    </submittedName>
</protein>
<dbReference type="eggNOG" id="COG4942">
    <property type="taxonomic scope" value="Bacteria"/>
</dbReference>
<keyword evidence="1" id="KW-0732">Signal</keyword>
<dbReference type="Gene3D" id="2.70.70.10">
    <property type="entry name" value="Glucose Permease (Domain IIA)"/>
    <property type="match status" value="1"/>
</dbReference>
<dbReference type="STRING" id="177437.HRM2_11480"/>
<sequence>MLFLVKTVLKILNPIPVLVVIVVLWVLPCPAMEGSTTGVQNVSRSEAGQIRQKMAAKQSEVAAFTEKETAMIEGLNEIEVALNHMGTAISDVKKDLQTVKTQMSSVMDEKKVLAATIDKNSDYVGTRLRALYQVKMIGRMGLTSMPDSMFDFFLQQNALEKILAQDFELMDRHMADMEALAAQSREFSALEKEKQRLEASLVEQMRVKKKEGERRRIILEEIQKKKRLGLAAVASLKAAAEALGKKMVVFQAGPPGNKEGFSLFQGRLGMPVNGPIITPYGPSRNSNYSSFTFEAGIDIRADKGDPVRSVFKGEVIYAEWLKGYGNLMIINHGDNFYTLYAHVEEFFKKKGERVDTDEVIALAGDTGSIKGTCLHFEVRHHGRPVDPMKWLKKGA</sequence>
<dbReference type="CDD" id="cd12797">
    <property type="entry name" value="M23_peptidase"/>
    <property type="match status" value="1"/>
</dbReference>
<reference evidence="4 5" key="1">
    <citation type="journal article" date="2009" name="Environ. Microbiol.">
        <title>Genome sequence of Desulfobacterium autotrophicum HRM2, a marine sulfate reducer oxidizing organic carbon completely to carbon dioxide.</title>
        <authorList>
            <person name="Strittmatter A.W."/>
            <person name="Liesegang H."/>
            <person name="Rabus R."/>
            <person name="Decker I."/>
            <person name="Amann J."/>
            <person name="Andres S."/>
            <person name="Henne A."/>
            <person name="Fricke W.F."/>
            <person name="Martinez-Arias R."/>
            <person name="Bartels D."/>
            <person name="Goesmann A."/>
            <person name="Krause L."/>
            <person name="Puehler A."/>
            <person name="Klenk H.P."/>
            <person name="Richter M."/>
            <person name="Schuler M."/>
            <person name="Gloeckner F.O."/>
            <person name="Meyerdierks A."/>
            <person name="Gottschalk G."/>
            <person name="Amann R."/>
        </authorList>
    </citation>
    <scope>NUCLEOTIDE SEQUENCE [LARGE SCALE GENOMIC DNA]</scope>
    <source>
        <strain evidence="5">ATCC 43914 / DSM 3382 / HRM2</strain>
    </source>
</reference>
<evidence type="ECO:0000313" key="5">
    <source>
        <dbReference type="Proteomes" id="UP000000442"/>
    </source>
</evidence>
<dbReference type="PANTHER" id="PTHR21666:SF289">
    <property type="entry name" value="L-ALA--D-GLU ENDOPEPTIDASE"/>
    <property type="match status" value="1"/>
</dbReference>
<dbReference type="InterPro" id="IPR016047">
    <property type="entry name" value="M23ase_b-sheet_dom"/>
</dbReference>
<dbReference type="Proteomes" id="UP000000442">
    <property type="component" value="Chromosome"/>
</dbReference>
<proteinExistence type="predicted"/>
<dbReference type="EMBL" id="CP001087">
    <property type="protein sequence ID" value="ACN14260.1"/>
    <property type="molecule type" value="Genomic_DNA"/>
</dbReference>